<gene>
    <name evidence="1" type="ORF">NCTC7922_00366</name>
</gene>
<reference evidence="1 2" key="1">
    <citation type="submission" date="2018-06" db="EMBL/GenBank/DDBJ databases">
        <authorList>
            <consortium name="Pathogen Informatics"/>
            <person name="Doyle S."/>
        </authorList>
    </citation>
    <scope>NUCLEOTIDE SEQUENCE [LARGE SCALE GENOMIC DNA]</scope>
    <source>
        <strain evidence="1 2">NCTC7922</strain>
    </source>
</reference>
<protein>
    <submittedName>
        <fullName evidence="1">Uncharacterized protein</fullName>
    </submittedName>
</protein>
<dbReference type="EMBL" id="UGFC01000004">
    <property type="protein sequence ID" value="STM08844.1"/>
    <property type="molecule type" value="Genomic_DNA"/>
</dbReference>
<accession>A0A377CXL6</accession>
<sequence length="77" mass="8469">MVTLGTKLTVANVFVISSSFGHTGGNVDILRSVKGNTINFWDLPACSRNGRSVRWQGIRALFTVPVNRGFRDAVYLL</sequence>
<organism evidence="1 2">
    <name type="scientific">Escherichia coli</name>
    <dbReference type="NCBI Taxonomy" id="562"/>
    <lineage>
        <taxon>Bacteria</taxon>
        <taxon>Pseudomonadati</taxon>
        <taxon>Pseudomonadota</taxon>
        <taxon>Gammaproteobacteria</taxon>
        <taxon>Enterobacterales</taxon>
        <taxon>Enterobacteriaceae</taxon>
        <taxon>Escherichia</taxon>
    </lineage>
</organism>
<proteinExistence type="predicted"/>
<dbReference type="AlphaFoldDB" id="A0A377CXL6"/>
<dbReference type="Proteomes" id="UP000254174">
    <property type="component" value="Unassembled WGS sequence"/>
</dbReference>
<evidence type="ECO:0000313" key="1">
    <source>
        <dbReference type="EMBL" id="STM08844.1"/>
    </source>
</evidence>
<evidence type="ECO:0000313" key="2">
    <source>
        <dbReference type="Proteomes" id="UP000254174"/>
    </source>
</evidence>
<name>A0A377CXL6_ECOLX</name>